<organism evidence="3">
    <name type="scientific">Candidatus Kentrum eta</name>
    <dbReference type="NCBI Taxonomy" id="2126337"/>
    <lineage>
        <taxon>Bacteria</taxon>
        <taxon>Pseudomonadati</taxon>
        <taxon>Pseudomonadota</taxon>
        <taxon>Gammaproteobacteria</taxon>
        <taxon>Candidatus Kentrum</taxon>
    </lineage>
</organism>
<dbReference type="EMBL" id="CAADFI010000017">
    <property type="protein sequence ID" value="VFJ91413.1"/>
    <property type="molecule type" value="Genomic_DNA"/>
</dbReference>
<reference evidence="3" key="1">
    <citation type="submission" date="2019-02" db="EMBL/GenBank/DDBJ databases">
        <authorList>
            <person name="Gruber-Vodicka R. H."/>
            <person name="Seah K. B. B."/>
        </authorList>
    </citation>
    <scope>NUCLEOTIDE SEQUENCE</scope>
    <source>
        <strain evidence="3">BECK_SA2B12</strain>
        <strain evidence="1">BECK_SA2B15</strain>
        <strain evidence="2">BECK_SA2B20</strain>
    </source>
</reference>
<gene>
    <name evidence="1" type="ORF">BECKH772A_GA0070896_1001924</name>
    <name evidence="2" type="ORF">BECKH772B_GA0070898_1001724</name>
    <name evidence="3" type="ORF">BECKH772C_GA0070978_1001824</name>
</gene>
<protein>
    <submittedName>
        <fullName evidence="3">Uncharacterized protein</fullName>
    </submittedName>
</protein>
<dbReference type="AlphaFoldDB" id="A0A450V009"/>
<evidence type="ECO:0000313" key="1">
    <source>
        <dbReference type="EMBL" id="VFJ90116.1"/>
    </source>
</evidence>
<accession>A0A450V009</accession>
<dbReference type="EMBL" id="CAADFG010000019">
    <property type="protein sequence ID" value="VFJ90116.1"/>
    <property type="molecule type" value="Genomic_DNA"/>
</dbReference>
<proteinExistence type="predicted"/>
<name>A0A450V009_9GAMM</name>
<sequence>MPFQESGLMGRIRFRTDRTWSVLNKAWFALDKASSDTDQVRSVANRIIQARERAGNGPDFSLSASDNSFV</sequence>
<evidence type="ECO:0000313" key="2">
    <source>
        <dbReference type="EMBL" id="VFJ91413.1"/>
    </source>
</evidence>
<evidence type="ECO:0000313" key="3">
    <source>
        <dbReference type="EMBL" id="VFJ98112.1"/>
    </source>
</evidence>
<dbReference type="EMBL" id="CAADFJ010000018">
    <property type="protein sequence ID" value="VFJ98112.1"/>
    <property type="molecule type" value="Genomic_DNA"/>
</dbReference>